<dbReference type="CDD" id="cd04301">
    <property type="entry name" value="NAT_SF"/>
    <property type="match status" value="1"/>
</dbReference>
<keyword evidence="2" id="KW-0012">Acyltransferase</keyword>
<dbReference type="Gene3D" id="3.40.630.30">
    <property type="match status" value="1"/>
</dbReference>
<dbReference type="InterPro" id="IPR036390">
    <property type="entry name" value="WH_DNA-bd_sf"/>
</dbReference>
<evidence type="ECO:0000256" key="1">
    <source>
        <dbReference type="ARBA" id="ARBA00022679"/>
    </source>
</evidence>
<reference evidence="5 6" key="1">
    <citation type="submission" date="2019-12" db="EMBL/GenBank/DDBJ databases">
        <authorList>
            <person name="Kun Z."/>
        </authorList>
    </citation>
    <scope>NUCLEOTIDE SEQUENCE [LARGE SCALE GENOMIC DNA]</scope>
    <source>
        <strain evidence="5 6">YIM 123512</strain>
    </source>
</reference>
<keyword evidence="1 5" id="KW-0808">Transferase</keyword>
<proteinExistence type="predicted"/>
<dbReference type="PROSITE" id="PS51186">
    <property type="entry name" value="GNAT"/>
    <property type="match status" value="1"/>
</dbReference>
<dbReference type="RefSeq" id="WP_160874602.1">
    <property type="nucleotide sequence ID" value="NZ_WUEK01000001.1"/>
</dbReference>
<dbReference type="EMBL" id="WUEK01000001">
    <property type="protein sequence ID" value="MXG88326.1"/>
    <property type="molecule type" value="Genomic_DNA"/>
</dbReference>
<dbReference type="PANTHER" id="PTHR43877">
    <property type="entry name" value="AMINOALKYLPHOSPHONATE N-ACETYLTRANSFERASE-RELATED-RELATED"/>
    <property type="match status" value="1"/>
</dbReference>
<dbReference type="InterPro" id="IPR000182">
    <property type="entry name" value="GNAT_dom"/>
</dbReference>
<dbReference type="Proteomes" id="UP000473325">
    <property type="component" value="Unassembled WGS sequence"/>
</dbReference>
<dbReference type="Pfam" id="PF12802">
    <property type="entry name" value="MarR_2"/>
    <property type="match status" value="1"/>
</dbReference>
<dbReference type="PANTHER" id="PTHR43877:SF2">
    <property type="entry name" value="AMINOALKYLPHOSPHONATE N-ACETYLTRANSFERASE-RELATED"/>
    <property type="match status" value="1"/>
</dbReference>
<dbReference type="Gene3D" id="1.10.10.10">
    <property type="entry name" value="Winged helix-like DNA-binding domain superfamily/Winged helix DNA-binding domain"/>
    <property type="match status" value="1"/>
</dbReference>
<dbReference type="AlphaFoldDB" id="A0A6L7ES02"/>
<dbReference type="GO" id="GO:0016747">
    <property type="term" value="F:acyltransferase activity, transferring groups other than amino-acyl groups"/>
    <property type="evidence" value="ECO:0007669"/>
    <property type="project" value="InterPro"/>
</dbReference>
<dbReference type="Pfam" id="PF00583">
    <property type="entry name" value="Acetyltransf_1"/>
    <property type="match status" value="1"/>
</dbReference>
<dbReference type="GO" id="GO:0003700">
    <property type="term" value="F:DNA-binding transcription factor activity"/>
    <property type="evidence" value="ECO:0007669"/>
    <property type="project" value="InterPro"/>
</dbReference>
<dbReference type="InterPro" id="IPR050832">
    <property type="entry name" value="Bact_Acetyltransf"/>
</dbReference>
<evidence type="ECO:0000259" key="4">
    <source>
        <dbReference type="PROSITE" id="PS51186"/>
    </source>
</evidence>
<sequence>MDQTAVLRRFNRTWTQRVGVLEETHLGTGLPLAAARVLWEVGGRDGADGDGTTVRDLRARLGLDSGHLTRLLRRLEDDDLVRVTPDQRDRRRRLVGVTAAGRERCDRLERRSQDLAERLVEPLTERQRDRLAEALATADLLVRAATLELRTVDPDEPDARAAVARYVAELDDRFAAGFAPGPLDTGGLRPAERGAFVLAVSDGDPVACGGLRDLGEGWAEVKRMWVDPSWRGAGLGARMLRHLEAEAARGGFAGVRLDTHGSLTEAIAMYERAGYRRTERYNDNPDAEVFFEKQLGWDGSAR</sequence>
<name>A0A6L7ES02_9ACTN</name>
<feature type="domain" description="N-acetyltransferase" evidence="4">
    <location>
        <begin position="147"/>
        <end position="296"/>
    </location>
</feature>
<evidence type="ECO:0000259" key="3">
    <source>
        <dbReference type="PROSITE" id="PS50995"/>
    </source>
</evidence>
<dbReference type="InterPro" id="IPR016181">
    <property type="entry name" value="Acyl_CoA_acyltransferase"/>
</dbReference>
<evidence type="ECO:0000313" key="6">
    <source>
        <dbReference type="Proteomes" id="UP000473325"/>
    </source>
</evidence>
<dbReference type="PROSITE" id="PS50995">
    <property type="entry name" value="HTH_MARR_2"/>
    <property type="match status" value="1"/>
</dbReference>
<dbReference type="InterPro" id="IPR036388">
    <property type="entry name" value="WH-like_DNA-bd_sf"/>
</dbReference>
<accession>A0A6L7ES02</accession>
<evidence type="ECO:0000256" key="2">
    <source>
        <dbReference type="ARBA" id="ARBA00023315"/>
    </source>
</evidence>
<protein>
    <submittedName>
        <fullName evidence="5">GNAT family N-acetyltransferase</fullName>
    </submittedName>
</protein>
<dbReference type="SMART" id="SM00347">
    <property type="entry name" value="HTH_MARR"/>
    <property type="match status" value="1"/>
</dbReference>
<feature type="domain" description="HTH marR-type" evidence="3">
    <location>
        <begin position="1"/>
        <end position="146"/>
    </location>
</feature>
<keyword evidence="6" id="KW-1185">Reference proteome</keyword>
<evidence type="ECO:0000313" key="5">
    <source>
        <dbReference type="EMBL" id="MXG88326.1"/>
    </source>
</evidence>
<dbReference type="SUPFAM" id="SSF55729">
    <property type="entry name" value="Acyl-CoA N-acyltransferases (Nat)"/>
    <property type="match status" value="1"/>
</dbReference>
<organism evidence="5 6">
    <name type="scientific">Nocardioides flavescens</name>
    <dbReference type="NCBI Taxonomy" id="2691959"/>
    <lineage>
        <taxon>Bacteria</taxon>
        <taxon>Bacillati</taxon>
        <taxon>Actinomycetota</taxon>
        <taxon>Actinomycetes</taxon>
        <taxon>Propionibacteriales</taxon>
        <taxon>Nocardioidaceae</taxon>
        <taxon>Nocardioides</taxon>
    </lineage>
</organism>
<comment type="caution">
    <text evidence="5">The sequence shown here is derived from an EMBL/GenBank/DDBJ whole genome shotgun (WGS) entry which is preliminary data.</text>
</comment>
<dbReference type="InterPro" id="IPR000835">
    <property type="entry name" value="HTH_MarR-typ"/>
</dbReference>
<dbReference type="SUPFAM" id="SSF46785">
    <property type="entry name" value="Winged helix' DNA-binding domain"/>
    <property type="match status" value="1"/>
</dbReference>
<gene>
    <name evidence="5" type="ORF">GRQ65_02030</name>
</gene>